<name>A0A6G1EY05_9ORYZ</name>
<dbReference type="AlphaFoldDB" id="A0A6G1EY05"/>
<accession>A0A6G1EY05</accession>
<evidence type="ECO:0000313" key="2">
    <source>
        <dbReference type="EMBL" id="KAF0929452.1"/>
    </source>
</evidence>
<dbReference type="Pfam" id="PF22486">
    <property type="entry name" value="MATH_2"/>
    <property type="match status" value="1"/>
</dbReference>
<proteinExistence type="predicted"/>
<reference evidence="2 3" key="1">
    <citation type="submission" date="2019-11" db="EMBL/GenBank/DDBJ databases">
        <title>Whole genome sequence of Oryza granulata.</title>
        <authorList>
            <person name="Li W."/>
        </authorList>
    </citation>
    <scope>NUCLEOTIDE SEQUENCE [LARGE SCALE GENOMIC DNA]</scope>
    <source>
        <strain evidence="3">cv. Menghai</strain>
        <tissue evidence="2">Leaf</tissue>
    </source>
</reference>
<dbReference type="PANTHER" id="PTHR46162">
    <property type="entry name" value="TRAF-LIKE FAMILY PROTEIN"/>
    <property type="match status" value="1"/>
</dbReference>
<evidence type="ECO:0000313" key="3">
    <source>
        <dbReference type="Proteomes" id="UP000479710"/>
    </source>
</evidence>
<dbReference type="CDD" id="cd00121">
    <property type="entry name" value="MATH"/>
    <property type="match status" value="1"/>
</dbReference>
<evidence type="ECO:0000259" key="1">
    <source>
        <dbReference type="PROSITE" id="PS50144"/>
    </source>
</evidence>
<feature type="domain" description="MATH" evidence="1">
    <location>
        <begin position="56"/>
        <end position="183"/>
    </location>
</feature>
<dbReference type="PANTHER" id="PTHR46162:SF7">
    <property type="entry name" value="MATH DOMAIN CONTAINING PROTEIN"/>
    <property type="match status" value="1"/>
</dbReference>
<comment type="caution">
    <text evidence="2">The sequence shown here is derived from an EMBL/GenBank/DDBJ whole genome shotgun (WGS) entry which is preliminary data.</text>
</comment>
<dbReference type="EMBL" id="SPHZ02000002">
    <property type="protein sequence ID" value="KAF0929452.1"/>
    <property type="molecule type" value="Genomic_DNA"/>
</dbReference>
<dbReference type="OrthoDB" id="1883087at2759"/>
<dbReference type="Proteomes" id="UP000479710">
    <property type="component" value="Unassembled WGS sequence"/>
</dbReference>
<dbReference type="InterPro" id="IPR008974">
    <property type="entry name" value="TRAF-like"/>
</dbReference>
<organism evidence="2 3">
    <name type="scientific">Oryza meyeriana var. granulata</name>
    <dbReference type="NCBI Taxonomy" id="110450"/>
    <lineage>
        <taxon>Eukaryota</taxon>
        <taxon>Viridiplantae</taxon>
        <taxon>Streptophyta</taxon>
        <taxon>Embryophyta</taxon>
        <taxon>Tracheophyta</taxon>
        <taxon>Spermatophyta</taxon>
        <taxon>Magnoliopsida</taxon>
        <taxon>Liliopsida</taxon>
        <taxon>Poales</taxon>
        <taxon>Poaceae</taxon>
        <taxon>BOP clade</taxon>
        <taxon>Oryzoideae</taxon>
        <taxon>Oryzeae</taxon>
        <taxon>Oryzinae</taxon>
        <taxon>Oryza</taxon>
        <taxon>Oryza meyeriana</taxon>
    </lineage>
</organism>
<keyword evidence="3" id="KW-1185">Reference proteome</keyword>
<dbReference type="PROSITE" id="PS50144">
    <property type="entry name" value="MATH"/>
    <property type="match status" value="1"/>
</dbReference>
<gene>
    <name evidence="2" type="ORF">E2562_021553</name>
</gene>
<dbReference type="Gene3D" id="2.60.210.10">
    <property type="entry name" value="Apoptosis, Tumor Necrosis Factor Receptor Associated Protein 2, Chain A"/>
    <property type="match status" value="1"/>
</dbReference>
<dbReference type="SMART" id="SM00061">
    <property type="entry name" value="MATH"/>
    <property type="match status" value="1"/>
</dbReference>
<sequence length="192" mass="21239">MTEAPARRRSGAGGGATIWSWWQGDSVPGFSKVTNAKAKHQLETLFVNKATAFSAREVYDWNIEDFFALKSICSSPQFVIGRCTWYLSMYPSGSDNSGKFISLYLHMKKSGTPLQNSGVLVELNLSIKDQVTGKHKKLTGRCQFSDKEKGEGWGWAKFISLERFKESCNGFLVKGKCCIEADLAIIVSSSMG</sequence>
<dbReference type="SUPFAM" id="SSF49599">
    <property type="entry name" value="TRAF domain-like"/>
    <property type="match status" value="1"/>
</dbReference>
<protein>
    <recommendedName>
        <fullName evidence="1">MATH domain-containing protein</fullName>
    </recommendedName>
</protein>
<dbReference type="InterPro" id="IPR002083">
    <property type="entry name" value="MATH/TRAF_dom"/>
</dbReference>